<feature type="transmembrane region" description="Helical" evidence="9">
    <location>
        <begin position="415"/>
        <end position="438"/>
    </location>
</feature>
<comment type="subcellular location">
    <subcellularLocation>
        <location evidence="2 9">Endoplasmic reticulum membrane</location>
        <topology evidence="2 9">Multi-pass membrane protein</topology>
    </subcellularLocation>
</comment>
<keyword evidence="9" id="KW-0012">Acyltransferase</keyword>
<sequence length="524" mass="56620">MDVYGCVWICNRITILGIPLSRHTSLPPMDPSYKARKEAFVSDLAGGSILEINAVTLVAPAAALLWSALQSRLSFFTPYSSAALVTDFLLNVLAILFATTVYSSAPWTLNVLLIAPALLLFLNSRPPRSQQKAKPPPKPTQSDRNAADMPESLPIHPFLTTYRAAMMIITCVAILAVDFQAFPRRFAKVENWGTSLMDLGVGSFVFSGGVVSARSVLKGRSNGARKTPVGQRLIASTRHSVPLLILGLVRLYSVKGLDYAEHVTEYGVHWNFFFTLGLLPPFVELFDSLAAIVPSYEALSLAVAVLYQVALESTELKSYILVSPRGPSLLSKNREGVFSFLGYFAIFLAGRATGIRIIPRGTTAQRSPQQARRGVLVTLGVQALAWSAIFILNSTYALGHGANIPVSRRLANMPYVVWVSAFNNAQLFLFCLLETVFFPSVHRASGKDGEADRVSFATSRILKAFNRGGLAIFLVANLLTGAVNLSVPTLDVSTAQAMAILIAYAAALTGVALGLDRANIKLAI</sequence>
<dbReference type="OrthoDB" id="15270at2759"/>
<dbReference type="Proteomes" id="UP000184063">
    <property type="component" value="Unassembled WGS sequence"/>
</dbReference>
<evidence type="ECO:0000256" key="1">
    <source>
        <dbReference type="ARBA" id="ARBA00002531"/>
    </source>
</evidence>
<organism evidence="11 12">
    <name type="scientific">Aspergillus luchuensis (strain CBS 106.47)</name>
    <dbReference type="NCBI Taxonomy" id="1137211"/>
    <lineage>
        <taxon>Eukaryota</taxon>
        <taxon>Fungi</taxon>
        <taxon>Dikarya</taxon>
        <taxon>Ascomycota</taxon>
        <taxon>Pezizomycotina</taxon>
        <taxon>Eurotiomycetes</taxon>
        <taxon>Eurotiomycetidae</taxon>
        <taxon>Eurotiales</taxon>
        <taxon>Aspergillaceae</taxon>
        <taxon>Aspergillus</taxon>
        <taxon>Aspergillus subgen. Circumdati</taxon>
    </lineage>
</organism>
<dbReference type="GO" id="GO:0006506">
    <property type="term" value="P:GPI anchor biosynthetic process"/>
    <property type="evidence" value="ECO:0007669"/>
    <property type="project" value="UniProtKB-UniPathway"/>
</dbReference>
<dbReference type="Pfam" id="PF06423">
    <property type="entry name" value="GWT1"/>
    <property type="match status" value="1"/>
</dbReference>
<feature type="transmembrane region" description="Helical" evidence="9">
    <location>
        <begin position="336"/>
        <end position="354"/>
    </location>
</feature>
<evidence type="ECO:0000256" key="3">
    <source>
        <dbReference type="ARBA" id="ARBA00004687"/>
    </source>
</evidence>
<evidence type="ECO:0000256" key="5">
    <source>
        <dbReference type="ARBA" id="ARBA00022502"/>
    </source>
</evidence>
<feature type="transmembrane region" description="Helical" evidence="9">
    <location>
        <begin position="81"/>
        <end position="101"/>
    </location>
</feature>
<dbReference type="GO" id="GO:0072659">
    <property type="term" value="P:protein localization to plasma membrane"/>
    <property type="evidence" value="ECO:0007669"/>
    <property type="project" value="TreeGrafter"/>
</dbReference>
<feature type="transmembrane region" description="Helical" evidence="9">
    <location>
        <begin position="107"/>
        <end position="124"/>
    </location>
</feature>
<feature type="transmembrane region" description="Helical" evidence="9">
    <location>
        <begin position="268"/>
        <end position="286"/>
    </location>
</feature>
<feature type="transmembrane region" description="Helical" evidence="9">
    <location>
        <begin position="493"/>
        <end position="515"/>
    </location>
</feature>
<feature type="transmembrane region" description="Helical" evidence="9">
    <location>
        <begin position="164"/>
        <end position="182"/>
    </location>
</feature>
<evidence type="ECO:0000256" key="6">
    <source>
        <dbReference type="ARBA" id="ARBA00022692"/>
    </source>
</evidence>
<dbReference type="EC" id="2.3.-.-" evidence="9"/>
<dbReference type="UniPathway" id="UPA00196"/>
<dbReference type="PANTHER" id="PTHR20661">
    <property type="entry name" value="PHOSPHATIDYLINOSITOL-GLYCAN BIOSYNTHESIS CLASS W PROTEIN"/>
    <property type="match status" value="1"/>
</dbReference>
<evidence type="ECO:0000256" key="2">
    <source>
        <dbReference type="ARBA" id="ARBA00004477"/>
    </source>
</evidence>
<keyword evidence="5 9" id="KW-0337">GPI-anchor biosynthesis</keyword>
<dbReference type="AlphaFoldDB" id="A0A1M3TSI0"/>
<evidence type="ECO:0000256" key="8">
    <source>
        <dbReference type="ARBA" id="ARBA00023136"/>
    </source>
</evidence>
<evidence type="ECO:0000256" key="7">
    <source>
        <dbReference type="ARBA" id="ARBA00022989"/>
    </source>
</evidence>
<evidence type="ECO:0000256" key="4">
    <source>
        <dbReference type="ARBA" id="ARBA00007559"/>
    </source>
</evidence>
<comment type="pathway">
    <text evidence="3 9">Glycolipid biosynthesis; glycosylphosphatidylinositol-anchor biosynthesis.</text>
</comment>
<feature type="transmembrane region" description="Helical" evidence="9">
    <location>
        <begin position="468"/>
        <end position="487"/>
    </location>
</feature>
<evidence type="ECO:0000256" key="10">
    <source>
        <dbReference type="SAM" id="MobiDB-lite"/>
    </source>
</evidence>
<gene>
    <name evidence="11" type="ORF">ASPFODRAFT_128272</name>
</gene>
<evidence type="ECO:0000313" key="11">
    <source>
        <dbReference type="EMBL" id="OJZ89837.1"/>
    </source>
</evidence>
<evidence type="ECO:0000256" key="9">
    <source>
        <dbReference type="RuleBase" id="RU280819"/>
    </source>
</evidence>
<keyword evidence="8 9" id="KW-0472">Membrane</keyword>
<dbReference type="PIRSF" id="PIRSF017321">
    <property type="entry name" value="GWT1"/>
    <property type="match status" value="1"/>
</dbReference>
<feature type="transmembrane region" description="Helical" evidence="9">
    <location>
        <begin position="49"/>
        <end position="69"/>
    </location>
</feature>
<dbReference type="InterPro" id="IPR009447">
    <property type="entry name" value="PIGW/GWT1"/>
</dbReference>
<dbReference type="VEuPathDB" id="FungiDB:ASPFODRAFT_128272"/>
<dbReference type="GO" id="GO:0005789">
    <property type="term" value="C:endoplasmic reticulum membrane"/>
    <property type="evidence" value="ECO:0007669"/>
    <property type="project" value="UniProtKB-SubCell"/>
</dbReference>
<keyword evidence="9" id="KW-0808">Transferase</keyword>
<accession>A0A1M3TSI0</accession>
<comment type="function">
    <text evidence="9">A acetyltransferase, which acetylates the inositol ring of phosphatidylinositol during biosynthesis of GPI-anchor.</text>
</comment>
<evidence type="ECO:0000313" key="12">
    <source>
        <dbReference type="Proteomes" id="UP000184063"/>
    </source>
</evidence>
<reference evidence="12" key="1">
    <citation type="journal article" date="2017" name="Genome Biol.">
        <title>Comparative genomics reveals high biological diversity and specific adaptations in the industrially and medically important fungal genus Aspergillus.</title>
        <authorList>
            <person name="de Vries R.P."/>
            <person name="Riley R."/>
            <person name="Wiebenga A."/>
            <person name="Aguilar-Osorio G."/>
            <person name="Amillis S."/>
            <person name="Uchima C.A."/>
            <person name="Anderluh G."/>
            <person name="Asadollahi M."/>
            <person name="Askin M."/>
            <person name="Barry K."/>
            <person name="Battaglia E."/>
            <person name="Bayram O."/>
            <person name="Benocci T."/>
            <person name="Braus-Stromeyer S.A."/>
            <person name="Caldana C."/>
            <person name="Canovas D."/>
            <person name="Cerqueira G.C."/>
            <person name="Chen F."/>
            <person name="Chen W."/>
            <person name="Choi C."/>
            <person name="Clum A."/>
            <person name="Dos Santos R.A."/>
            <person name="Damasio A.R."/>
            <person name="Diallinas G."/>
            <person name="Emri T."/>
            <person name="Fekete E."/>
            <person name="Flipphi M."/>
            <person name="Freyberg S."/>
            <person name="Gallo A."/>
            <person name="Gournas C."/>
            <person name="Habgood R."/>
            <person name="Hainaut M."/>
            <person name="Harispe M.L."/>
            <person name="Henrissat B."/>
            <person name="Hilden K.S."/>
            <person name="Hope R."/>
            <person name="Hossain A."/>
            <person name="Karabika E."/>
            <person name="Karaffa L."/>
            <person name="Karanyi Z."/>
            <person name="Krasevec N."/>
            <person name="Kuo A."/>
            <person name="Kusch H."/>
            <person name="LaButti K."/>
            <person name="Lagendijk E.L."/>
            <person name="Lapidus A."/>
            <person name="Levasseur A."/>
            <person name="Lindquist E."/>
            <person name="Lipzen A."/>
            <person name="Logrieco A.F."/>
            <person name="MacCabe A."/>
            <person name="Maekelae M.R."/>
            <person name="Malavazi I."/>
            <person name="Melin P."/>
            <person name="Meyer V."/>
            <person name="Mielnichuk N."/>
            <person name="Miskei M."/>
            <person name="Molnar A.P."/>
            <person name="Mule G."/>
            <person name="Ngan C.Y."/>
            <person name="Orejas M."/>
            <person name="Orosz E."/>
            <person name="Ouedraogo J.P."/>
            <person name="Overkamp K.M."/>
            <person name="Park H.-S."/>
            <person name="Perrone G."/>
            <person name="Piumi F."/>
            <person name="Punt P.J."/>
            <person name="Ram A.F."/>
            <person name="Ramon A."/>
            <person name="Rauscher S."/>
            <person name="Record E."/>
            <person name="Riano-Pachon D.M."/>
            <person name="Robert V."/>
            <person name="Roehrig J."/>
            <person name="Ruller R."/>
            <person name="Salamov A."/>
            <person name="Salih N.S."/>
            <person name="Samson R.A."/>
            <person name="Sandor E."/>
            <person name="Sanguinetti M."/>
            <person name="Schuetze T."/>
            <person name="Sepcic K."/>
            <person name="Shelest E."/>
            <person name="Sherlock G."/>
            <person name="Sophianopoulou V."/>
            <person name="Squina F.M."/>
            <person name="Sun H."/>
            <person name="Susca A."/>
            <person name="Todd R.B."/>
            <person name="Tsang A."/>
            <person name="Unkles S.E."/>
            <person name="van de Wiele N."/>
            <person name="van Rossen-Uffink D."/>
            <person name="Oliveira J.V."/>
            <person name="Vesth T.C."/>
            <person name="Visser J."/>
            <person name="Yu J.-H."/>
            <person name="Zhou M."/>
            <person name="Andersen M.R."/>
            <person name="Archer D.B."/>
            <person name="Baker S.E."/>
            <person name="Benoit I."/>
            <person name="Brakhage A.A."/>
            <person name="Braus G.H."/>
            <person name="Fischer R."/>
            <person name="Frisvad J.C."/>
            <person name="Goldman G.H."/>
            <person name="Houbraken J."/>
            <person name="Oakley B."/>
            <person name="Pocsi I."/>
            <person name="Scazzocchio C."/>
            <person name="Seiboth B."/>
            <person name="vanKuyk P.A."/>
            <person name="Wortman J."/>
            <person name="Dyer P.S."/>
            <person name="Grigoriev I.V."/>
        </authorList>
    </citation>
    <scope>NUCLEOTIDE SEQUENCE [LARGE SCALE GENOMIC DNA]</scope>
    <source>
        <strain evidence="12">CBS 106.47</strain>
    </source>
</reference>
<dbReference type="EMBL" id="KV878238">
    <property type="protein sequence ID" value="OJZ89837.1"/>
    <property type="molecule type" value="Genomic_DNA"/>
</dbReference>
<keyword evidence="7 9" id="KW-1133">Transmembrane helix</keyword>
<dbReference type="PANTHER" id="PTHR20661:SF0">
    <property type="entry name" value="PHOSPHATIDYLINOSITOL-GLYCAN BIOSYNTHESIS CLASS W PROTEIN"/>
    <property type="match status" value="1"/>
</dbReference>
<proteinExistence type="inferred from homology"/>
<comment type="similarity">
    <text evidence="4 9">Belongs to the PIGW family.</text>
</comment>
<feature type="transmembrane region" description="Helical" evidence="9">
    <location>
        <begin position="375"/>
        <end position="395"/>
    </location>
</feature>
<dbReference type="GO" id="GO:0032216">
    <property type="term" value="F:glucosaminyl-phosphatidylinositol O-acyltransferase activity"/>
    <property type="evidence" value="ECO:0007669"/>
    <property type="project" value="TreeGrafter"/>
</dbReference>
<name>A0A1M3TSI0_ASPLC</name>
<comment type="function">
    <text evidence="1">Probable acetyltransferase, which acetylates the inositol ring of phosphatidylinositol during biosynthesis of GPI-anchor.</text>
</comment>
<protein>
    <recommendedName>
        <fullName evidence="9">GPI-anchored wall transfer protein</fullName>
        <ecNumber evidence="9">2.3.-.-</ecNumber>
    </recommendedName>
</protein>
<keyword evidence="9" id="KW-0256">Endoplasmic reticulum</keyword>
<keyword evidence="6 9" id="KW-0812">Transmembrane</keyword>
<feature type="region of interest" description="Disordered" evidence="10">
    <location>
        <begin position="127"/>
        <end position="151"/>
    </location>
</feature>